<evidence type="ECO:0000256" key="3">
    <source>
        <dbReference type="ARBA" id="ARBA00023315"/>
    </source>
</evidence>
<protein>
    <submittedName>
        <fullName evidence="8">Acetyl-CoA C-acetyltransferase</fullName>
        <ecNumber evidence="8">2.3.1.9</ecNumber>
    </submittedName>
</protein>
<reference evidence="8 9" key="1">
    <citation type="submission" date="2019-03" db="EMBL/GenBank/DDBJ databases">
        <title>Draft genome sequences of novel Actinobacteria.</title>
        <authorList>
            <person name="Sahin N."/>
            <person name="Ay H."/>
            <person name="Saygin H."/>
        </authorList>
    </citation>
    <scope>NUCLEOTIDE SEQUENCE [LARGE SCALE GENOMIC DNA]</scope>
    <source>
        <strain evidence="8 9">JCM 30547</strain>
    </source>
</reference>
<feature type="domain" description="Thiolase N-terminal" evidence="6">
    <location>
        <begin position="5"/>
        <end position="274"/>
    </location>
</feature>
<dbReference type="SUPFAM" id="SSF53901">
    <property type="entry name" value="Thiolase-like"/>
    <property type="match status" value="2"/>
</dbReference>
<dbReference type="InterPro" id="IPR016039">
    <property type="entry name" value="Thiolase-like"/>
</dbReference>
<dbReference type="GO" id="GO:0003985">
    <property type="term" value="F:acetyl-CoA C-acetyltransferase activity"/>
    <property type="evidence" value="ECO:0007669"/>
    <property type="project" value="UniProtKB-EC"/>
</dbReference>
<dbReference type="CDD" id="cd00751">
    <property type="entry name" value="thiolase"/>
    <property type="match status" value="1"/>
</dbReference>
<dbReference type="InterPro" id="IPR020616">
    <property type="entry name" value="Thiolase_N"/>
</dbReference>
<keyword evidence="9" id="KW-1185">Reference proteome</keyword>
<evidence type="ECO:0000259" key="6">
    <source>
        <dbReference type="Pfam" id="PF00108"/>
    </source>
</evidence>
<evidence type="ECO:0000259" key="7">
    <source>
        <dbReference type="Pfam" id="PF02803"/>
    </source>
</evidence>
<dbReference type="InterPro" id="IPR002155">
    <property type="entry name" value="Thiolase"/>
</dbReference>
<dbReference type="GO" id="GO:0006635">
    <property type="term" value="P:fatty acid beta-oxidation"/>
    <property type="evidence" value="ECO:0007669"/>
    <property type="project" value="TreeGrafter"/>
</dbReference>
<evidence type="ECO:0000256" key="2">
    <source>
        <dbReference type="ARBA" id="ARBA00022679"/>
    </source>
</evidence>
<evidence type="ECO:0000256" key="1">
    <source>
        <dbReference type="ARBA" id="ARBA00010982"/>
    </source>
</evidence>
<dbReference type="PROSITE" id="PS00737">
    <property type="entry name" value="THIOLASE_2"/>
    <property type="match status" value="1"/>
</dbReference>
<dbReference type="Pfam" id="PF02803">
    <property type="entry name" value="Thiolase_C"/>
    <property type="match status" value="1"/>
</dbReference>
<evidence type="ECO:0000256" key="4">
    <source>
        <dbReference type="PIRSR" id="PIRSR000429-1"/>
    </source>
</evidence>
<evidence type="ECO:0000313" key="8">
    <source>
        <dbReference type="EMBL" id="TDC31126.1"/>
    </source>
</evidence>
<dbReference type="RefSeq" id="WP_132405655.1">
    <property type="nucleotide sequence ID" value="NZ_SMKA01000036.1"/>
</dbReference>
<gene>
    <name evidence="8" type="ORF">E1261_11460</name>
</gene>
<dbReference type="NCBIfam" id="TIGR01930">
    <property type="entry name" value="AcCoA-C-Actrans"/>
    <property type="match status" value="1"/>
</dbReference>
<proteinExistence type="inferred from homology"/>
<feature type="domain" description="Thiolase C-terminal" evidence="7">
    <location>
        <begin position="282"/>
        <end position="404"/>
    </location>
</feature>
<dbReference type="PANTHER" id="PTHR43853:SF21">
    <property type="entry name" value="STEROID 3-KETOACYL-COA THIOLASE"/>
    <property type="match status" value="1"/>
</dbReference>
<feature type="active site" description="Proton acceptor" evidence="4">
    <location>
        <position position="361"/>
    </location>
</feature>
<dbReference type="NCBIfam" id="NF005890">
    <property type="entry name" value="PRK07851.1"/>
    <property type="match status" value="1"/>
</dbReference>
<dbReference type="EC" id="2.3.1.9" evidence="8"/>
<dbReference type="Pfam" id="PF00108">
    <property type="entry name" value="Thiolase_N"/>
    <property type="match status" value="1"/>
</dbReference>
<dbReference type="Proteomes" id="UP000295075">
    <property type="component" value="Unassembled WGS sequence"/>
</dbReference>
<accession>A0A4R4Q7B5</accession>
<keyword evidence="2 5" id="KW-0808">Transferase</keyword>
<dbReference type="FunFam" id="3.40.47.10:FF:000013">
    <property type="entry name" value="Acetyl-CoA acetyltransferase"/>
    <property type="match status" value="1"/>
</dbReference>
<comment type="caution">
    <text evidence="8">The sequence shown here is derived from an EMBL/GenBank/DDBJ whole genome shotgun (WGS) entry which is preliminary data.</text>
</comment>
<keyword evidence="3 5" id="KW-0012">Acyltransferase</keyword>
<dbReference type="PIRSF" id="PIRSF000429">
    <property type="entry name" value="Ac-CoA_Ac_transf"/>
    <property type="match status" value="1"/>
</dbReference>
<dbReference type="GO" id="GO:0010124">
    <property type="term" value="P:phenylacetate catabolic process"/>
    <property type="evidence" value="ECO:0007669"/>
    <property type="project" value="TreeGrafter"/>
</dbReference>
<evidence type="ECO:0000256" key="5">
    <source>
        <dbReference type="RuleBase" id="RU003557"/>
    </source>
</evidence>
<evidence type="ECO:0000313" key="9">
    <source>
        <dbReference type="Proteomes" id="UP000295075"/>
    </source>
</evidence>
<dbReference type="InterPro" id="IPR050215">
    <property type="entry name" value="Thiolase-like_sf_Thiolase"/>
</dbReference>
<organism evidence="8 9">
    <name type="scientific">Kribbella albertanoniae</name>
    <dbReference type="NCBI Taxonomy" id="1266829"/>
    <lineage>
        <taxon>Bacteria</taxon>
        <taxon>Bacillati</taxon>
        <taxon>Actinomycetota</taxon>
        <taxon>Actinomycetes</taxon>
        <taxon>Propionibacteriales</taxon>
        <taxon>Kribbellaceae</taxon>
        <taxon>Kribbella</taxon>
    </lineage>
</organism>
<feature type="active site" description="Acyl-thioester intermediate" evidence="4">
    <location>
        <position position="89"/>
    </location>
</feature>
<dbReference type="GO" id="GO:0005737">
    <property type="term" value="C:cytoplasm"/>
    <property type="evidence" value="ECO:0007669"/>
    <property type="project" value="UniProtKB-ARBA"/>
</dbReference>
<dbReference type="OrthoDB" id="4440515at2"/>
<dbReference type="AlphaFoldDB" id="A0A4R4Q7B5"/>
<dbReference type="InterPro" id="IPR020617">
    <property type="entry name" value="Thiolase_C"/>
</dbReference>
<feature type="active site" description="Proton acceptor" evidence="4">
    <location>
        <position position="391"/>
    </location>
</feature>
<dbReference type="PANTHER" id="PTHR43853">
    <property type="entry name" value="3-KETOACYL-COA THIOLASE, PEROXISOMAL"/>
    <property type="match status" value="1"/>
</dbReference>
<sequence length="406" mass="42795">MPEAVIVSTARSPIGRANKGSLTTIRPDDLAVQMIKAATDKIGLTGDQIEDLMLGCAEPHDEHGGNMARRVAVQLGWDHAPATTVNRFCASSTQTARMAFHAIKSGEGDIFVSAGVECVSRYKNFGSAGVGDPSSFNEQFSDAVARTAKYAETNETWHDPRQDGYLPDIYISMGQTAENVATLKGITRADQDAFGVRSQNLAEKAINNGFFEREIVPVTLPDGTVVSKDDGPRAGTTLEGVSGLKPVFRPDGTVTAGNCCPLNDGAAAVVIMSDTRARELGLTPLARIVSTGVSGLSPEIMGLGPVEASQQALFRAGMSINDIDLVEINEAFAVQVIGSARELGISEDRLNVHGGAIALGHPFGSTGARIMTTLVNGLQFEDKQFGLETMCVGGGQGMAIILERLS</sequence>
<name>A0A4R4Q7B5_9ACTN</name>
<dbReference type="InterPro" id="IPR020613">
    <property type="entry name" value="Thiolase_CS"/>
</dbReference>
<dbReference type="Gene3D" id="3.40.47.10">
    <property type="match status" value="1"/>
</dbReference>
<comment type="similarity">
    <text evidence="1 5">Belongs to the thiolase-like superfamily. Thiolase family.</text>
</comment>
<dbReference type="EMBL" id="SMKA01000036">
    <property type="protein sequence ID" value="TDC31126.1"/>
    <property type="molecule type" value="Genomic_DNA"/>
</dbReference>